<dbReference type="WBParaSite" id="HPBE_0000569101-mRNA-1">
    <property type="protein sequence ID" value="HPBE_0000569101-mRNA-1"/>
    <property type="gene ID" value="HPBE_0000569101"/>
</dbReference>
<dbReference type="PANTHER" id="PTHR34721">
    <property type="entry name" value="PROTEIN CBG09734"/>
    <property type="match status" value="1"/>
</dbReference>
<dbReference type="EMBL" id="UZAH01025520">
    <property type="protein sequence ID" value="VDO65499.1"/>
    <property type="molecule type" value="Genomic_DNA"/>
</dbReference>
<feature type="region of interest" description="Disordered" evidence="1">
    <location>
        <begin position="115"/>
        <end position="142"/>
    </location>
</feature>
<protein>
    <submittedName>
        <fullName evidence="4">Activin_recp domain-containing protein</fullName>
    </submittedName>
</protein>
<evidence type="ECO:0000313" key="4">
    <source>
        <dbReference type="WBParaSite" id="HPBE_0000569101-mRNA-1"/>
    </source>
</evidence>
<sequence length="142" mass="15525">MPGMLRERDLKELLRSEHARAYNLQVVAPSIEGSKGVINGVISSNFVENVCDDGMIHCFESYSDDMTEITASCQTMNTDAKLISVCQVGCQSHADLNVTVCCCDDDLCNLPDSEKPTASPSSAHLPPRLRQKFGPFKLSKSL</sequence>
<organism evidence="2">
    <name type="scientific">Heligmosomoides polygyrus</name>
    <name type="common">Parasitic roundworm</name>
    <dbReference type="NCBI Taxonomy" id="6339"/>
    <lineage>
        <taxon>Eukaryota</taxon>
        <taxon>Metazoa</taxon>
        <taxon>Ecdysozoa</taxon>
        <taxon>Nematoda</taxon>
        <taxon>Chromadorea</taxon>
        <taxon>Rhabditida</taxon>
        <taxon>Rhabditina</taxon>
        <taxon>Rhabditomorpha</taxon>
        <taxon>Strongyloidea</taxon>
        <taxon>Heligmosomidae</taxon>
        <taxon>Heligmosomoides</taxon>
    </lineage>
</organism>
<name>A0A3P7XIP1_HELPZ</name>
<gene>
    <name evidence="2" type="ORF">HPBE_LOCUS5692</name>
</gene>
<evidence type="ECO:0000256" key="1">
    <source>
        <dbReference type="SAM" id="MobiDB-lite"/>
    </source>
</evidence>
<reference evidence="2 3" key="1">
    <citation type="submission" date="2018-11" db="EMBL/GenBank/DDBJ databases">
        <authorList>
            <consortium name="Pathogen Informatics"/>
        </authorList>
    </citation>
    <scope>NUCLEOTIDE SEQUENCE [LARGE SCALE GENOMIC DNA]</scope>
</reference>
<keyword evidence="3" id="KW-1185">Reference proteome</keyword>
<accession>A0A3P7XIP1</accession>
<dbReference type="InterPro" id="IPR045860">
    <property type="entry name" value="Snake_toxin-like_sf"/>
</dbReference>
<dbReference type="SUPFAM" id="SSF57302">
    <property type="entry name" value="Snake toxin-like"/>
    <property type="match status" value="1"/>
</dbReference>
<dbReference type="AlphaFoldDB" id="A0A3P7XIP1"/>
<dbReference type="Proteomes" id="UP000050761">
    <property type="component" value="Unassembled WGS sequence"/>
</dbReference>
<proteinExistence type="predicted"/>
<dbReference type="PANTHER" id="PTHR34721:SF10">
    <property type="entry name" value="ACTIVIN TYPES I AND II RECEPTOR DOMAIN-CONTAINING PROTEIN-RELATED"/>
    <property type="match status" value="1"/>
</dbReference>
<evidence type="ECO:0000313" key="2">
    <source>
        <dbReference type="EMBL" id="VDO65499.1"/>
    </source>
</evidence>
<reference evidence="4" key="2">
    <citation type="submission" date="2019-09" db="UniProtKB">
        <authorList>
            <consortium name="WormBaseParasite"/>
        </authorList>
    </citation>
    <scope>IDENTIFICATION</scope>
</reference>
<dbReference type="OrthoDB" id="5836825at2759"/>
<evidence type="ECO:0000313" key="3">
    <source>
        <dbReference type="Proteomes" id="UP000050761"/>
    </source>
</evidence>